<dbReference type="InterPro" id="IPR008969">
    <property type="entry name" value="CarboxyPept-like_regulatory"/>
</dbReference>
<organism evidence="2 3">
    <name type="scientific">Piscinibacter gummiphilus</name>
    <dbReference type="NCBI Taxonomy" id="946333"/>
    <lineage>
        <taxon>Bacteria</taxon>
        <taxon>Pseudomonadati</taxon>
        <taxon>Pseudomonadota</taxon>
        <taxon>Betaproteobacteria</taxon>
        <taxon>Burkholderiales</taxon>
        <taxon>Sphaerotilaceae</taxon>
        <taxon>Piscinibacter</taxon>
    </lineage>
</organism>
<dbReference type="PANTHER" id="PTHR10075">
    <property type="entry name" value="BASIGIN RELATED"/>
    <property type="match status" value="1"/>
</dbReference>
<proteinExistence type="predicted"/>
<name>A0A1W6L7N1_9BURK</name>
<dbReference type="InterPro" id="IPR003599">
    <property type="entry name" value="Ig_sub"/>
</dbReference>
<dbReference type="InterPro" id="IPR013098">
    <property type="entry name" value="Ig_I-set"/>
</dbReference>
<evidence type="ECO:0000313" key="2">
    <source>
        <dbReference type="EMBL" id="ARN20180.1"/>
    </source>
</evidence>
<dbReference type="KEGG" id="rgu:A4W93_09810"/>
<dbReference type="RefSeq" id="WP_169726526.1">
    <property type="nucleotide sequence ID" value="NZ_CP015118.1"/>
</dbReference>
<dbReference type="GO" id="GO:0030246">
    <property type="term" value="F:carbohydrate binding"/>
    <property type="evidence" value="ECO:0007669"/>
    <property type="project" value="InterPro"/>
</dbReference>
<dbReference type="SUPFAM" id="SSF49452">
    <property type="entry name" value="Starch-binding domain-like"/>
    <property type="match status" value="1"/>
</dbReference>
<evidence type="ECO:0000313" key="3">
    <source>
        <dbReference type="Proteomes" id="UP000193427"/>
    </source>
</evidence>
<dbReference type="InterPro" id="IPR036179">
    <property type="entry name" value="Ig-like_dom_sf"/>
</dbReference>
<dbReference type="GO" id="GO:0098632">
    <property type="term" value="F:cell-cell adhesion mediator activity"/>
    <property type="evidence" value="ECO:0007669"/>
    <property type="project" value="TreeGrafter"/>
</dbReference>
<dbReference type="SUPFAM" id="SSF49464">
    <property type="entry name" value="Carboxypeptidase regulatory domain-like"/>
    <property type="match status" value="1"/>
</dbReference>
<dbReference type="SUPFAM" id="SSF48726">
    <property type="entry name" value="Immunoglobulin"/>
    <property type="match status" value="3"/>
</dbReference>
<dbReference type="SMART" id="SM00409">
    <property type="entry name" value="IG"/>
    <property type="match status" value="3"/>
</dbReference>
<protein>
    <submittedName>
        <fullName evidence="2">Uncharacterized protein</fullName>
    </submittedName>
</protein>
<dbReference type="Proteomes" id="UP000193427">
    <property type="component" value="Chromosome"/>
</dbReference>
<dbReference type="GO" id="GO:0005886">
    <property type="term" value="C:plasma membrane"/>
    <property type="evidence" value="ECO:0007669"/>
    <property type="project" value="TreeGrafter"/>
</dbReference>
<reference evidence="2 3" key="1">
    <citation type="submission" date="2016-04" db="EMBL/GenBank/DDBJ databases">
        <title>Complete genome sequence of natural rubber-degrading, novel Gram-negative bacterium, Rhizobacter gummiphilus strain NS21.</title>
        <authorList>
            <person name="Tabata M."/>
            <person name="Kasai D."/>
            <person name="Fukuda M."/>
        </authorList>
    </citation>
    <scope>NUCLEOTIDE SEQUENCE [LARGE SCALE GENOMIC DNA]</scope>
    <source>
        <strain evidence="2 3">NS21</strain>
    </source>
</reference>
<sequence length="921" mass="94108">MNRFLSWLAIATSSAFFVACGGDDAPITDTPAAQTATVTGRIVETDTDEPLAGARVTAGARSTTTAADGTFTLPGVTPSDRALVKAEAAGHGPNSAFVALAANGTADVSVRLIKLAPATTFDAATAATLTSPGSNAQVQLPAAALVDAATGAAAAGTISASLTDIDPASDPERMPGNFTALQAGAVRTIESFGAIKVDLRDAAGKRLNLAAGKTATIRIPLSTRSPNPPATVPLFHFDEATGRWMEEGSATLKTGDGEPYYEGTVSHFSYWNADMVAETVELEGCVVDGNGRPVSGVQVSSSGVDYSGRSTAFTNAEGRFTMQVRKNATTGVWAATKDRITAINEVELEEFGGAMKGCMVLEAATSPIPGKLSPKVMMNPRNTTVQAGDAAMFTAVVEGTQPMTYSWTRNGEPVPNSNTSVLFVYPTASSDDGAVYKVVAKNVAGEIASSTAVLTVTTTAIAPQIQLQPLPVTVTAGENATFVVTANGSGPLAYQWKRNGADIAGANAVAYTFAATDADNGATYSVTVSNASGQATSNGATLTVVPVNAPPAIQVPPASAVVDQGESVTFGVTAQGSGTLAYQWQRNGANIAGATSPTYTIDEVTAADHQASFRVVVTNAVGSTTSAAAVLSVNTGAVDQKDRILKLLGNWAVGLTASGSPLEIADEDFKVKPLNTVCQAGTVAPTLDGAAPTAGQVLPLGNHTLAATFTACDTNGATYDGRTSIAYQFADTAHRNGVAQSTVTDFVHTGTDYVGDETAVRANGQARIELDGSLVGTTETIKLRFIPAAGFTLTDVATGVASSAVSGNALLHNVLVSDTMKLTRQEFAAYTFSRGGVTYVLDGFVQFEFTSPISIVGSGTVTLKANGVDVARITATATGYGVEVLNGGVPASAGYVAAASGERVSARSKVSKVKVAPQLRR</sequence>
<dbReference type="AlphaFoldDB" id="A0A1W6L7N1"/>
<dbReference type="Pfam" id="PF13927">
    <property type="entry name" value="Ig_3"/>
    <property type="match status" value="1"/>
</dbReference>
<keyword evidence="1" id="KW-0393">Immunoglobulin domain</keyword>
<dbReference type="InterPro" id="IPR013784">
    <property type="entry name" value="Carb-bd-like_fold"/>
</dbReference>
<evidence type="ECO:0000256" key="1">
    <source>
        <dbReference type="ARBA" id="ARBA00023319"/>
    </source>
</evidence>
<dbReference type="Pfam" id="PF13620">
    <property type="entry name" value="CarboxypepD_reg"/>
    <property type="match status" value="1"/>
</dbReference>
<dbReference type="PROSITE" id="PS50835">
    <property type="entry name" value="IG_LIKE"/>
    <property type="match status" value="3"/>
</dbReference>
<keyword evidence="3" id="KW-1185">Reference proteome</keyword>
<dbReference type="PROSITE" id="PS51257">
    <property type="entry name" value="PROKAR_LIPOPROTEIN"/>
    <property type="match status" value="1"/>
</dbReference>
<dbReference type="InterPro" id="IPR013783">
    <property type="entry name" value="Ig-like_fold"/>
</dbReference>
<dbReference type="STRING" id="946333.A4W93_09810"/>
<dbReference type="Gene3D" id="2.60.40.1120">
    <property type="entry name" value="Carboxypeptidase-like, regulatory domain"/>
    <property type="match status" value="1"/>
</dbReference>
<dbReference type="PANTHER" id="PTHR10075:SF103">
    <property type="entry name" value="ROUNDABOUT HOMOLOG 4"/>
    <property type="match status" value="1"/>
</dbReference>
<dbReference type="EMBL" id="CP015118">
    <property type="protein sequence ID" value="ARN20180.1"/>
    <property type="molecule type" value="Genomic_DNA"/>
</dbReference>
<accession>A0A1W6L7N1</accession>
<dbReference type="InterPro" id="IPR007110">
    <property type="entry name" value="Ig-like_dom"/>
</dbReference>
<dbReference type="Pfam" id="PF07679">
    <property type="entry name" value="I-set"/>
    <property type="match status" value="1"/>
</dbReference>
<gene>
    <name evidence="2" type="ORF">A4W93_09810</name>
</gene>
<dbReference type="Gene3D" id="2.60.40.10">
    <property type="entry name" value="Immunoglobulins"/>
    <property type="match status" value="3"/>
</dbReference>
<dbReference type="GO" id="GO:0007156">
    <property type="term" value="P:homophilic cell adhesion via plasma membrane adhesion molecules"/>
    <property type="evidence" value="ECO:0007669"/>
    <property type="project" value="TreeGrafter"/>
</dbReference>